<evidence type="ECO:0000256" key="4">
    <source>
        <dbReference type="ARBA" id="ARBA00022989"/>
    </source>
</evidence>
<feature type="transmembrane region" description="Helical" evidence="7">
    <location>
        <begin position="45"/>
        <end position="66"/>
    </location>
</feature>
<evidence type="ECO:0000256" key="1">
    <source>
        <dbReference type="ARBA" id="ARBA00004651"/>
    </source>
</evidence>
<evidence type="ECO:0000313" key="9">
    <source>
        <dbReference type="Proteomes" id="UP001597280"/>
    </source>
</evidence>
<dbReference type="InterPro" id="IPR022791">
    <property type="entry name" value="L-PG_synthase/AglD"/>
</dbReference>
<keyword evidence="3 7" id="KW-0812">Transmembrane</keyword>
<comment type="subcellular location">
    <subcellularLocation>
        <location evidence="1">Cell membrane</location>
        <topology evidence="1">Multi-pass membrane protein</topology>
    </subcellularLocation>
</comment>
<keyword evidence="5 7" id="KW-0472">Membrane</keyword>
<keyword evidence="9" id="KW-1185">Reference proteome</keyword>
<evidence type="ECO:0000256" key="2">
    <source>
        <dbReference type="ARBA" id="ARBA00022475"/>
    </source>
</evidence>
<feature type="transmembrane region" description="Helical" evidence="7">
    <location>
        <begin position="153"/>
        <end position="180"/>
    </location>
</feature>
<feature type="transmembrane region" description="Helical" evidence="7">
    <location>
        <begin position="284"/>
        <end position="301"/>
    </location>
</feature>
<evidence type="ECO:0000313" key="8">
    <source>
        <dbReference type="EMBL" id="MFD1835115.1"/>
    </source>
</evidence>
<keyword evidence="2" id="KW-1003">Cell membrane</keyword>
<keyword evidence="4 7" id="KW-1133">Transmembrane helix</keyword>
<dbReference type="Pfam" id="PF03706">
    <property type="entry name" value="LPG_synthase_TM"/>
    <property type="match status" value="1"/>
</dbReference>
<gene>
    <name evidence="8" type="ORF">ACFSDA_08490</name>
</gene>
<reference evidence="9" key="1">
    <citation type="journal article" date="2019" name="Int. J. Syst. Evol. Microbiol.">
        <title>The Global Catalogue of Microorganisms (GCM) 10K type strain sequencing project: providing services to taxonomists for standard genome sequencing and annotation.</title>
        <authorList>
            <consortium name="The Broad Institute Genomics Platform"/>
            <consortium name="The Broad Institute Genome Sequencing Center for Infectious Disease"/>
            <person name="Wu L."/>
            <person name="Ma J."/>
        </authorList>
    </citation>
    <scope>NUCLEOTIDE SEQUENCE [LARGE SCALE GENOMIC DNA]</scope>
    <source>
        <strain evidence="9">JCM 11650</strain>
    </source>
</reference>
<feature type="transmembrane region" description="Helical" evidence="7">
    <location>
        <begin position="260"/>
        <end position="278"/>
    </location>
</feature>
<protein>
    <submittedName>
        <fullName evidence="8">Lysylphosphatidylglycerol synthase domain-containing protein</fullName>
    </submittedName>
</protein>
<feature type="transmembrane region" description="Helical" evidence="7">
    <location>
        <begin position="12"/>
        <end position="33"/>
    </location>
</feature>
<comment type="caution">
    <text evidence="8">The sequence shown here is derived from an EMBL/GenBank/DDBJ whole genome shotgun (WGS) entry which is preliminary data.</text>
</comment>
<feature type="transmembrane region" description="Helical" evidence="7">
    <location>
        <begin position="230"/>
        <end position="253"/>
    </location>
</feature>
<dbReference type="RefSeq" id="WP_343904307.1">
    <property type="nucleotide sequence ID" value="NZ_BAAAIS010000002.1"/>
</dbReference>
<evidence type="ECO:0000256" key="3">
    <source>
        <dbReference type="ARBA" id="ARBA00022692"/>
    </source>
</evidence>
<feature type="transmembrane region" description="Helical" evidence="7">
    <location>
        <begin position="201"/>
        <end position="224"/>
    </location>
</feature>
<evidence type="ECO:0000256" key="7">
    <source>
        <dbReference type="SAM" id="Phobius"/>
    </source>
</evidence>
<dbReference type="Proteomes" id="UP001597280">
    <property type="component" value="Unassembled WGS sequence"/>
</dbReference>
<evidence type="ECO:0000256" key="5">
    <source>
        <dbReference type="ARBA" id="ARBA00023136"/>
    </source>
</evidence>
<evidence type="ECO:0000256" key="6">
    <source>
        <dbReference type="SAM" id="MobiDB-lite"/>
    </source>
</evidence>
<accession>A0ABW4PY73</accession>
<feature type="region of interest" description="Disordered" evidence="6">
    <location>
        <begin position="311"/>
        <end position="333"/>
    </location>
</feature>
<name>A0ABW4PY73_9MICO</name>
<feature type="transmembrane region" description="Helical" evidence="7">
    <location>
        <begin position="122"/>
        <end position="141"/>
    </location>
</feature>
<dbReference type="EMBL" id="JBHUFL010000002">
    <property type="protein sequence ID" value="MFD1835115.1"/>
    <property type="molecule type" value="Genomic_DNA"/>
</dbReference>
<sequence>MSRVLEVLRSRAVKAGFLVVALALAVWAVVSQWDEVSAALVSMDPLLLVAALALGLVYVVLTMLSWRAVLADHGTPLPMSSAAPVFLVSQLGKYVPGGVWNIVAAAEMGADHRIPRRRSVSAMLVTLLISMVTGLMLAAISMPFSPPALADRFGWVLVLLPLFVIVLLPPVLGRIVALALRVTKGEPLERPLRWRGIGAAVGWQLLAWIVAGLQVWVLAVGVGMEADARSVLLCIGGYGFAWVVGFLVVVVPAGAGVRESILAIMLGASLSTGGVLAVVLLSRVVLTLADLLLGGLGLLLSRRARAARAAAAVGRTGPTEPTGPTGPTGADVR</sequence>
<proteinExistence type="predicted"/>
<organism evidence="8 9">
    <name type="scientific">Brachybacterium rhamnosum</name>
    <dbReference type="NCBI Taxonomy" id="173361"/>
    <lineage>
        <taxon>Bacteria</taxon>
        <taxon>Bacillati</taxon>
        <taxon>Actinomycetota</taxon>
        <taxon>Actinomycetes</taxon>
        <taxon>Micrococcales</taxon>
        <taxon>Dermabacteraceae</taxon>
        <taxon>Brachybacterium</taxon>
    </lineage>
</organism>